<dbReference type="InterPro" id="IPR002110">
    <property type="entry name" value="Ankyrin_rpt"/>
</dbReference>
<dbReference type="InterPro" id="IPR036770">
    <property type="entry name" value="Ankyrin_rpt-contain_sf"/>
</dbReference>
<evidence type="ECO:0000256" key="2">
    <source>
        <dbReference type="ARBA" id="ARBA00022737"/>
    </source>
</evidence>
<evidence type="ECO:0000256" key="3">
    <source>
        <dbReference type="ARBA" id="ARBA00022771"/>
    </source>
</evidence>
<protein>
    <recommendedName>
        <fullName evidence="9">C3H1-type domain-containing protein</fullName>
    </recommendedName>
</protein>
<feature type="repeat" description="ANK" evidence="6">
    <location>
        <begin position="99"/>
        <end position="134"/>
    </location>
</feature>
<keyword evidence="11" id="KW-1185">Reference proteome</keyword>
<dbReference type="InterPro" id="IPR000571">
    <property type="entry name" value="Znf_CCCH"/>
</dbReference>
<dbReference type="SMART" id="SM00356">
    <property type="entry name" value="ZnF_C3H1"/>
    <property type="match status" value="2"/>
</dbReference>
<feature type="region of interest" description="Disordered" evidence="8">
    <location>
        <begin position="555"/>
        <end position="575"/>
    </location>
</feature>
<keyword evidence="5" id="KW-0238">DNA-binding</keyword>
<reference evidence="10 11" key="1">
    <citation type="submission" date="2024-01" db="EMBL/GenBank/DDBJ databases">
        <title>The complete chloroplast genome sequence of Lithospermum erythrorhizon: insights into the phylogenetic relationship among Boraginaceae species and the maternal lineages of purple gromwells.</title>
        <authorList>
            <person name="Okada T."/>
            <person name="Watanabe K."/>
        </authorList>
    </citation>
    <scope>NUCLEOTIDE SEQUENCE [LARGE SCALE GENOMIC DNA]</scope>
</reference>
<keyword evidence="1 7" id="KW-0479">Metal-binding</keyword>
<evidence type="ECO:0000259" key="9">
    <source>
        <dbReference type="PROSITE" id="PS50103"/>
    </source>
</evidence>
<feature type="region of interest" description="Disordered" evidence="8">
    <location>
        <begin position="601"/>
        <end position="624"/>
    </location>
</feature>
<evidence type="ECO:0000256" key="7">
    <source>
        <dbReference type="PROSITE-ProRule" id="PRU00723"/>
    </source>
</evidence>
<dbReference type="AlphaFoldDB" id="A0AAV3NVX2"/>
<feature type="zinc finger region" description="C3H1-type" evidence="7">
    <location>
        <begin position="252"/>
        <end position="279"/>
    </location>
</feature>
<dbReference type="GO" id="GO:0006355">
    <property type="term" value="P:regulation of DNA-templated transcription"/>
    <property type="evidence" value="ECO:0007669"/>
    <property type="project" value="UniProtKB-ARBA"/>
</dbReference>
<dbReference type="PROSITE" id="PS50103">
    <property type="entry name" value="ZF_C3H1"/>
    <property type="match status" value="1"/>
</dbReference>
<dbReference type="PROSITE" id="PS50088">
    <property type="entry name" value="ANK_REPEAT"/>
    <property type="match status" value="1"/>
</dbReference>
<dbReference type="InterPro" id="IPR057444">
    <property type="entry name" value="Znf-CCCH_AtC3H23-like"/>
</dbReference>
<dbReference type="Pfam" id="PF00642">
    <property type="entry name" value="zf-CCCH"/>
    <property type="match status" value="1"/>
</dbReference>
<dbReference type="SMART" id="SM00248">
    <property type="entry name" value="ANK"/>
    <property type="match status" value="2"/>
</dbReference>
<dbReference type="Gene3D" id="3.30.1370.210">
    <property type="match status" value="1"/>
</dbReference>
<dbReference type="GO" id="GO:0008270">
    <property type="term" value="F:zinc ion binding"/>
    <property type="evidence" value="ECO:0007669"/>
    <property type="project" value="UniProtKB-KW"/>
</dbReference>
<keyword evidence="6" id="KW-0040">ANK repeat</keyword>
<feature type="domain" description="C3H1-type" evidence="9">
    <location>
        <begin position="252"/>
        <end position="279"/>
    </location>
</feature>
<evidence type="ECO:0000256" key="6">
    <source>
        <dbReference type="PROSITE-ProRule" id="PRU00023"/>
    </source>
</evidence>
<dbReference type="PANTHER" id="PTHR14493">
    <property type="entry name" value="UNKEMPT FAMILY MEMBER"/>
    <property type="match status" value="1"/>
</dbReference>
<dbReference type="Proteomes" id="UP001454036">
    <property type="component" value="Unassembled WGS sequence"/>
</dbReference>
<sequence>MVMEAKFQEQADGVESRNCSKLLELAACDDLTGFKSEVEEKGSDVDGLSYWYGRKIGSRKMGLEERTPIMVAALYGSLKVLEFILGARRVDVNKACGSDGATALHCAVAGCANSSVEVVKLLIEFSADINSVCADGKKPGDLIPSSVKFAGNSKRKSLEILLKGGLDGEEDKEVEEEGGAVLELLKEGTEKKEYPIDVSLPDINTGLYGTDEFRMFSFKVKPCSRAYSHDWTECPFVHPGENARRRDPLKYNYSCVPCPEFKKGTCAKGDSCEYAHGVFESWLHPAQYRTRLCKDETGCSRKVCFFAHRPEELRPLHPSTGSAMPSPKSFAANSMDMAALSPLALGSPSLMMPTSSTPPMSPVAACSSPMSTSMWQNKLNLNFTPPALQLQGSRLKTASSARDLDLEMEILGLENIHTRMQHRQQLIDEMTSLSSPSSWNNEYNRMGDLKPTNLDDVFGSHDPSFVSQYQSLSPRVATPNASQTHSPTGRQMHQNMNHLRASYPSNVSSPVRKPVKYGFDSSAAVAAAVMNSRSAAFAKRSQSFVDRASVNHHHGIGAGTGANSPNMRSSNLSADWSSPDGRLEWGYSGEDGHKLQKSASFGYRNGNTASPKNSMAPSSGHEPDVSWVHSLVKDVSSTDAAGLYSSQQKHTGEREMIPPWVVTNCT</sequence>
<organism evidence="10 11">
    <name type="scientific">Lithospermum erythrorhizon</name>
    <name type="common">Purple gromwell</name>
    <name type="synonym">Lithospermum officinale var. erythrorhizon</name>
    <dbReference type="NCBI Taxonomy" id="34254"/>
    <lineage>
        <taxon>Eukaryota</taxon>
        <taxon>Viridiplantae</taxon>
        <taxon>Streptophyta</taxon>
        <taxon>Embryophyta</taxon>
        <taxon>Tracheophyta</taxon>
        <taxon>Spermatophyta</taxon>
        <taxon>Magnoliopsida</taxon>
        <taxon>eudicotyledons</taxon>
        <taxon>Gunneridae</taxon>
        <taxon>Pentapetalae</taxon>
        <taxon>asterids</taxon>
        <taxon>lamiids</taxon>
        <taxon>Boraginales</taxon>
        <taxon>Boraginaceae</taxon>
        <taxon>Boraginoideae</taxon>
        <taxon>Lithospermeae</taxon>
        <taxon>Lithospermum</taxon>
    </lineage>
</organism>
<dbReference type="GO" id="GO:0003677">
    <property type="term" value="F:DNA binding"/>
    <property type="evidence" value="ECO:0007669"/>
    <property type="project" value="UniProtKB-KW"/>
</dbReference>
<accession>A0AAV3NVX2</accession>
<evidence type="ECO:0000256" key="1">
    <source>
        <dbReference type="ARBA" id="ARBA00022723"/>
    </source>
</evidence>
<dbReference type="PANTHER" id="PTHR14493:SF86">
    <property type="entry name" value="ZINC FINGER CCCH DOMAIN-CONTAINING PROTEIN 47"/>
    <property type="match status" value="1"/>
</dbReference>
<dbReference type="Pfam" id="PF25512">
    <property type="entry name" value="zf-CCCH_AtC3H23"/>
    <property type="match status" value="1"/>
</dbReference>
<feature type="compositionally biased region" description="Polar residues" evidence="8">
    <location>
        <begin position="561"/>
        <end position="575"/>
    </location>
</feature>
<keyword evidence="3 7" id="KW-0863">Zinc-finger</keyword>
<feature type="compositionally biased region" description="Polar residues" evidence="8">
    <location>
        <begin position="605"/>
        <end position="617"/>
    </location>
</feature>
<name>A0AAV3NVX2_LITER</name>
<dbReference type="Pfam" id="PF12796">
    <property type="entry name" value="Ank_2"/>
    <property type="match status" value="1"/>
</dbReference>
<dbReference type="SUPFAM" id="SSF48403">
    <property type="entry name" value="Ankyrin repeat"/>
    <property type="match status" value="1"/>
</dbReference>
<evidence type="ECO:0000256" key="8">
    <source>
        <dbReference type="SAM" id="MobiDB-lite"/>
    </source>
</evidence>
<evidence type="ECO:0000313" key="10">
    <source>
        <dbReference type="EMBL" id="GAA0143281.1"/>
    </source>
</evidence>
<evidence type="ECO:0000256" key="4">
    <source>
        <dbReference type="ARBA" id="ARBA00022833"/>
    </source>
</evidence>
<keyword evidence="2" id="KW-0677">Repeat</keyword>
<dbReference type="FunFam" id="3.30.1370.210:FF:000009">
    <property type="entry name" value="Zinc finger CCCH domain-containing protein 66"/>
    <property type="match status" value="1"/>
</dbReference>
<feature type="region of interest" description="Disordered" evidence="8">
    <location>
        <begin position="645"/>
        <end position="666"/>
    </location>
</feature>
<keyword evidence="4 7" id="KW-0862">Zinc</keyword>
<gene>
    <name evidence="10" type="ORF">LIER_04005</name>
</gene>
<evidence type="ECO:0000313" key="11">
    <source>
        <dbReference type="Proteomes" id="UP001454036"/>
    </source>
</evidence>
<dbReference type="PROSITE" id="PS50297">
    <property type="entry name" value="ANK_REP_REGION"/>
    <property type="match status" value="1"/>
</dbReference>
<evidence type="ECO:0000256" key="5">
    <source>
        <dbReference type="ARBA" id="ARBA00023125"/>
    </source>
</evidence>
<dbReference type="Gene3D" id="1.25.40.20">
    <property type="entry name" value="Ankyrin repeat-containing domain"/>
    <property type="match status" value="2"/>
</dbReference>
<dbReference type="InterPro" id="IPR045234">
    <property type="entry name" value="Unkempt-like"/>
</dbReference>
<comment type="caution">
    <text evidence="10">The sequence shown here is derived from an EMBL/GenBank/DDBJ whole genome shotgun (WGS) entry which is preliminary data.</text>
</comment>
<dbReference type="EMBL" id="BAABME010000498">
    <property type="protein sequence ID" value="GAA0143281.1"/>
    <property type="molecule type" value="Genomic_DNA"/>
</dbReference>
<proteinExistence type="predicted"/>